<proteinExistence type="predicted"/>
<accession>A0AAD9M9R5</accession>
<evidence type="ECO:0000313" key="3">
    <source>
        <dbReference type="Proteomes" id="UP001232148"/>
    </source>
</evidence>
<evidence type="ECO:0000313" key="2">
    <source>
        <dbReference type="EMBL" id="KAK2034258.1"/>
    </source>
</evidence>
<protein>
    <submittedName>
        <fullName evidence="2">Uncharacterized protein</fullName>
    </submittedName>
</protein>
<feature type="compositionally biased region" description="Polar residues" evidence="1">
    <location>
        <begin position="1"/>
        <end position="10"/>
    </location>
</feature>
<feature type="region of interest" description="Disordered" evidence="1">
    <location>
        <begin position="84"/>
        <end position="116"/>
    </location>
</feature>
<sequence length="116" mass="12086">MKTSSQQSGNADAASNAAEQGSAYSGNPRVRNTAEENSAETRARLGLFLADIDLQGRSSDHIGTAEHHAARARRVLSAVTAVDQLLPNGGGNKPADSQADDKPPMDLQGVGAQFDK</sequence>
<feature type="region of interest" description="Disordered" evidence="1">
    <location>
        <begin position="1"/>
        <end position="39"/>
    </location>
</feature>
<dbReference type="AlphaFoldDB" id="A0AAD9M9R5"/>
<gene>
    <name evidence="2" type="ORF">LX32DRAFT_689378</name>
</gene>
<keyword evidence="3" id="KW-1185">Reference proteome</keyword>
<reference evidence="2" key="1">
    <citation type="submission" date="2021-06" db="EMBL/GenBank/DDBJ databases">
        <title>Comparative genomics, transcriptomics and evolutionary studies reveal genomic signatures of adaptation to plant cell wall in hemibiotrophic fungi.</title>
        <authorList>
            <consortium name="DOE Joint Genome Institute"/>
            <person name="Baroncelli R."/>
            <person name="Diaz J.F."/>
            <person name="Benocci T."/>
            <person name="Peng M."/>
            <person name="Battaglia E."/>
            <person name="Haridas S."/>
            <person name="Andreopoulos W."/>
            <person name="Labutti K."/>
            <person name="Pangilinan J."/>
            <person name="Floch G.L."/>
            <person name="Makela M.R."/>
            <person name="Henrissat B."/>
            <person name="Grigoriev I.V."/>
            <person name="Crouch J.A."/>
            <person name="De Vries R.P."/>
            <person name="Sukno S.A."/>
            <person name="Thon M.R."/>
        </authorList>
    </citation>
    <scope>NUCLEOTIDE SEQUENCE</scope>
    <source>
        <strain evidence="2">MAFF235873</strain>
    </source>
</reference>
<evidence type="ECO:0000256" key="1">
    <source>
        <dbReference type="SAM" id="MobiDB-lite"/>
    </source>
</evidence>
<comment type="caution">
    <text evidence="2">The sequence shown here is derived from an EMBL/GenBank/DDBJ whole genome shotgun (WGS) entry which is preliminary data.</text>
</comment>
<organism evidence="2 3">
    <name type="scientific">Colletotrichum zoysiae</name>
    <dbReference type="NCBI Taxonomy" id="1216348"/>
    <lineage>
        <taxon>Eukaryota</taxon>
        <taxon>Fungi</taxon>
        <taxon>Dikarya</taxon>
        <taxon>Ascomycota</taxon>
        <taxon>Pezizomycotina</taxon>
        <taxon>Sordariomycetes</taxon>
        <taxon>Hypocreomycetidae</taxon>
        <taxon>Glomerellales</taxon>
        <taxon>Glomerellaceae</taxon>
        <taxon>Colletotrichum</taxon>
        <taxon>Colletotrichum graminicola species complex</taxon>
    </lineage>
</organism>
<dbReference type="EMBL" id="MU842815">
    <property type="protein sequence ID" value="KAK2034258.1"/>
    <property type="molecule type" value="Genomic_DNA"/>
</dbReference>
<name>A0AAD9M9R5_9PEZI</name>
<dbReference type="Proteomes" id="UP001232148">
    <property type="component" value="Unassembled WGS sequence"/>
</dbReference>